<accession>A0A6A9JTH4</accession>
<dbReference type="EMBL" id="WOAJ01000005">
    <property type="protein sequence ID" value="MUI59244.1"/>
    <property type="molecule type" value="Genomic_DNA"/>
</dbReference>
<dbReference type="InterPro" id="IPR010982">
    <property type="entry name" value="Lambda_DNA-bd_dom_sf"/>
</dbReference>
<dbReference type="SUPFAM" id="SSF51306">
    <property type="entry name" value="LexA/Signal peptidase"/>
    <property type="match status" value="1"/>
</dbReference>
<dbReference type="SUPFAM" id="SSF47413">
    <property type="entry name" value="lambda repressor-like DNA-binding domains"/>
    <property type="match status" value="1"/>
</dbReference>
<proteinExistence type="predicted"/>
<dbReference type="GO" id="GO:0003677">
    <property type="term" value="F:DNA binding"/>
    <property type="evidence" value="ECO:0007669"/>
    <property type="project" value="UniProtKB-KW"/>
</dbReference>
<dbReference type="AlphaFoldDB" id="A0A6A9JTH4"/>
<dbReference type="InterPro" id="IPR036286">
    <property type="entry name" value="LexA/Signal_pep-like_sf"/>
</dbReference>
<evidence type="ECO:0000259" key="4">
    <source>
        <dbReference type="PROSITE" id="PS50943"/>
    </source>
</evidence>
<evidence type="ECO:0000313" key="5">
    <source>
        <dbReference type="EMBL" id="MUI59244.1"/>
    </source>
</evidence>
<organism evidence="5">
    <name type="scientific">Pseudomonas aeruginosa</name>
    <dbReference type="NCBI Taxonomy" id="287"/>
    <lineage>
        <taxon>Bacteria</taxon>
        <taxon>Pseudomonadati</taxon>
        <taxon>Pseudomonadota</taxon>
        <taxon>Gammaproteobacteria</taxon>
        <taxon>Pseudomonadales</taxon>
        <taxon>Pseudomonadaceae</taxon>
        <taxon>Pseudomonas</taxon>
    </lineage>
</organism>
<dbReference type="PROSITE" id="PS50943">
    <property type="entry name" value="HTH_CROC1"/>
    <property type="match status" value="1"/>
</dbReference>
<keyword evidence="2" id="KW-0238">DNA-binding</keyword>
<keyword evidence="1" id="KW-0805">Transcription regulation</keyword>
<dbReference type="InterPro" id="IPR001387">
    <property type="entry name" value="Cro/C1-type_HTH"/>
</dbReference>
<reference evidence="5" key="1">
    <citation type="submission" date="2019-11" db="EMBL/GenBank/DDBJ databases">
        <title>Genomes of ocular Pseudomonas aeruginosa isolates.</title>
        <authorList>
            <person name="Khan M."/>
            <person name="Rice S.A."/>
            <person name="Willcox M.D.P."/>
            <person name="Stapleton F."/>
        </authorList>
    </citation>
    <scope>NUCLEOTIDE SEQUENCE</scope>
    <source>
        <strain evidence="5">PA206</strain>
    </source>
</reference>
<evidence type="ECO:0000256" key="3">
    <source>
        <dbReference type="ARBA" id="ARBA00023163"/>
    </source>
</evidence>
<comment type="caution">
    <text evidence="5">The sequence shown here is derived from an EMBL/GenBank/DDBJ whole genome shotgun (WGS) entry which is preliminary data.</text>
</comment>
<protein>
    <submittedName>
        <fullName evidence="5">Helix-turn-helix domain-containing protein</fullName>
    </submittedName>
</protein>
<keyword evidence="3" id="KW-0804">Transcription</keyword>
<gene>
    <name evidence="5" type="ORF">GNQ20_15680</name>
</gene>
<dbReference type="Pfam" id="PF00717">
    <property type="entry name" value="Peptidase_S24"/>
    <property type="match status" value="1"/>
</dbReference>
<dbReference type="Gene3D" id="1.10.260.40">
    <property type="entry name" value="lambda repressor-like DNA-binding domains"/>
    <property type="match status" value="1"/>
</dbReference>
<name>A0A6A9JTH4_PSEAI</name>
<dbReference type="Gene3D" id="2.10.109.10">
    <property type="entry name" value="Umud Fragment, subunit A"/>
    <property type="match status" value="1"/>
</dbReference>
<dbReference type="CDD" id="cd00093">
    <property type="entry name" value="HTH_XRE"/>
    <property type="match status" value="1"/>
</dbReference>
<evidence type="ECO:0000256" key="1">
    <source>
        <dbReference type="ARBA" id="ARBA00023015"/>
    </source>
</evidence>
<dbReference type="PANTHER" id="PTHR40661">
    <property type="match status" value="1"/>
</dbReference>
<dbReference type="SMART" id="SM00530">
    <property type="entry name" value="HTH_XRE"/>
    <property type="match status" value="1"/>
</dbReference>
<feature type="domain" description="HTH cro/C1-type" evidence="4">
    <location>
        <begin position="7"/>
        <end position="60"/>
    </location>
</feature>
<dbReference type="Pfam" id="PF01381">
    <property type="entry name" value="HTH_3"/>
    <property type="match status" value="1"/>
</dbReference>
<dbReference type="PANTHER" id="PTHR40661:SF2">
    <property type="entry name" value="HTH-TYPE TRANSCRIPTIONAL REGULATOR PRTR"/>
    <property type="match status" value="1"/>
</dbReference>
<dbReference type="InterPro" id="IPR015927">
    <property type="entry name" value="Peptidase_S24_S26A/B/C"/>
</dbReference>
<dbReference type="InterPro" id="IPR039418">
    <property type="entry name" value="LexA-like"/>
</dbReference>
<dbReference type="RefSeq" id="WP_033971181.1">
    <property type="nucleotide sequence ID" value="NZ_BSBA01000005.1"/>
</dbReference>
<dbReference type="FunFam" id="2.10.109.10:FF:000016">
    <property type="entry name" value="HTH-type transcriptional regulator prtR"/>
    <property type="match status" value="1"/>
</dbReference>
<evidence type="ECO:0000256" key="2">
    <source>
        <dbReference type="ARBA" id="ARBA00023125"/>
    </source>
</evidence>
<dbReference type="CDD" id="cd06529">
    <property type="entry name" value="S24_LexA-like"/>
    <property type="match status" value="1"/>
</dbReference>
<sequence>MELKDRIKAARKHANLSQVQLAQAVGMTQTSISDLERGKSRATSFAAQIAGVCGVNPLWLAEGRGEMLAGRARALPATGPNASWLGAVESWDDETPLDADEIELPFYKEIELSGGKGSTVILQTGGRKLRFGKYTLRKKNIDPASAACVTVSGNSMEPVLPDGSTVGVDTSVRTIKDGDMYAFDHDGQLRVKLLYRLPGGGLRIRSFNSDEHPDERYEPQEAAEHINVIGRVFWYSVLV</sequence>